<dbReference type="Gene3D" id="3.40.190.10">
    <property type="entry name" value="Periplasmic binding protein-like II"/>
    <property type="match status" value="2"/>
</dbReference>
<gene>
    <name evidence="6" type="ORF">BC739_006250</name>
</gene>
<keyword evidence="4" id="KW-0804">Transcription</keyword>
<comment type="caution">
    <text evidence="6">The sequence shown here is derived from an EMBL/GenBank/DDBJ whole genome shotgun (WGS) entry which is preliminary data.</text>
</comment>
<name>A0ABR6BQY7_9PSEU</name>
<dbReference type="SUPFAM" id="SSF46785">
    <property type="entry name" value="Winged helix' DNA-binding domain"/>
    <property type="match status" value="1"/>
</dbReference>
<dbReference type="PROSITE" id="PS50931">
    <property type="entry name" value="HTH_LYSR"/>
    <property type="match status" value="1"/>
</dbReference>
<evidence type="ECO:0000256" key="3">
    <source>
        <dbReference type="ARBA" id="ARBA00023125"/>
    </source>
</evidence>
<keyword evidence="7" id="KW-1185">Reference proteome</keyword>
<evidence type="ECO:0000256" key="2">
    <source>
        <dbReference type="ARBA" id="ARBA00023015"/>
    </source>
</evidence>
<dbReference type="InterPro" id="IPR005119">
    <property type="entry name" value="LysR_subst-bd"/>
</dbReference>
<accession>A0ABR6BQY7</accession>
<keyword evidence="3 6" id="KW-0238">DNA-binding</keyword>
<dbReference type="PANTHER" id="PTHR30346">
    <property type="entry name" value="TRANSCRIPTIONAL DUAL REGULATOR HCAR-RELATED"/>
    <property type="match status" value="1"/>
</dbReference>
<feature type="domain" description="HTH lysR-type" evidence="5">
    <location>
        <begin position="2"/>
        <end position="59"/>
    </location>
</feature>
<dbReference type="SUPFAM" id="SSF53850">
    <property type="entry name" value="Periplasmic binding protein-like II"/>
    <property type="match status" value="1"/>
</dbReference>
<dbReference type="InterPro" id="IPR036388">
    <property type="entry name" value="WH-like_DNA-bd_sf"/>
</dbReference>
<dbReference type="RefSeq" id="WP_182839206.1">
    <property type="nucleotide sequence ID" value="NZ_BAAABQ010000022.1"/>
</dbReference>
<reference evidence="6 7" key="1">
    <citation type="submission" date="2020-08" db="EMBL/GenBank/DDBJ databases">
        <title>Genomic Encyclopedia of Archaeal and Bacterial Type Strains, Phase II (KMG-II): from individual species to whole genera.</title>
        <authorList>
            <person name="Goeker M."/>
        </authorList>
    </citation>
    <scope>NUCLEOTIDE SEQUENCE [LARGE SCALE GENOMIC DNA]</scope>
    <source>
        <strain evidence="6 7">DSM 43850</strain>
    </source>
</reference>
<dbReference type="PANTHER" id="PTHR30346:SF29">
    <property type="entry name" value="LYSR SUBSTRATE-BINDING"/>
    <property type="match status" value="1"/>
</dbReference>
<dbReference type="Pfam" id="PF03466">
    <property type="entry name" value="LysR_substrate"/>
    <property type="match status" value="1"/>
</dbReference>
<evidence type="ECO:0000313" key="7">
    <source>
        <dbReference type="Proteomes" id="UP000517916"/>
    </source>
</evidence>
<organism evidence="6 7">
    <name type="scientific">Kutzneria viridogrisea</name>
    <dbReference type="NCBI Taxonomy" id="47990"/>
    <lineage>
        <taxon>Bacteria</taxon>
        <taxon>Bacillati</taxon>
        <taxon>Actinomycetota</taxon>
        <taxon>Actinomycetes</taxon>
        <taxon>Pseudonocardiales</taxon>
        <taxon>Pseudonocardiaceae</taxon>
        <taxon>Kutzneria</taxon>
    </lineage>
</organism>
<dbReference type="Proteomes" id="UP000517916">
    <property type="component" value="Unassembled WGS sequence"/>
</dbReference>
<dbReference type="GO" id="GO:0003677">
    <property type="term" value="F:DNA binding"/>
    <property type="evidence" value="ECO:0007669"/>
    <property type="project" value="UniProtKB-KW"/>
</dbReference>
<dbReference type="InterPro" id="IPR000847">
    <property type="entry name" value="LysR_HTH_N"/>
</dbReference>
<dbReference type="EMBL" id="JACJID010000005">
    <property type="protein sequence ID" value="MBA8929032.1"/>
    <property type="molecule type" value="Genomic_DNA"/>
</dbReference>
<keyword evidence="2" id="KW-0805">Transcription regulation</keyword>
<evidence type="ECO:0000259" key="5">
    <source>
        <dbReference type="PROSITE" id="PS50931"/>
    </source>
</evidence>
<evidence type="ECO:0000313" key="6">
    <source>
        <dbReference type="EMBL" id="MBA8929032.1"/>
    </source>
</evidence>
<evidence type="ECO:0000256" key="1">
    <source>
        <dbReference type="ARBA" id="ARBA00009437"/>
    </source>
</evidence>
<proteinExistence type="inferred from homology"/>
<protein>
    <submittedName>
        <fullName evidence="6">DNA-binding transcriptional LysR family regulator</fullName>
    </submittedName>
</protein>
<sequence>MLNPIHLRTLTEAVRSGSFAEAARVLGYTTSAVSQQIAMLERAVGAQLFERSARSVRPTAVAQRLAVLSRHALAALSELEHEVRALTRGEAGTLRLASFATANARVMSAALAAVVHRRPGVDVLLDEGEPDEVLASVLDGERDAAVVFGYDLDPRSWPAELVQTPLLAEPLVLIAAAGREIGSLTEAGPEHWICTRADTAGARSLERLCAAAGFAPRITLRSNDYGVVCELVRRGLGVAVVPKLALEHDTGLVVRPLPEPAAHRRILALHRPSNTNPLLPVVLDALATACEQVAAGWDKS</sequence>
<dbReference type="Gene3D" id="1.10.10.10">
    <property type="entry name" value="Winged helix-like DNA-binding domain superfamily/Winged helix DNA-binding domain"/>
    <property type="match status" value="1"/>
</dbReference>
<evidence type="ECO:0000256" key="4">
    <source>
        <dbReference type="ARBA" id="ARBA00023163"/>
    </source>
</evidence>
<comment type="similarity">
    <text evidence="1">Belongs to the LysR transcriptional regulatory family.</text>
</comment>
<dbReference type="InterPro" id="IPR036390">
    <property type="entry name" value="WH_DNA-bd_sf"/>
</dbReference>
<dbReference type="Pfam" id="PF00126">
    <property type="entry name" value="HTH_1"/>
    <property type="match status" value="1"/>
</dbReference>